<dbReference type="AlphaFoldDB" id="A0A0E9QYX1"/>
<proteinExistence type="predicted"/>
<evidence type="ECO:0000313" key="2">
    <source>
        <dbReference type="EMBL" id="JAH22146.1"/>
    </source>
</evidence>
<sequence>MGSLMTTVSQDLGLTSHPRDLSPKIVSGVPHERSCSHR</sequence>
<reference evidence="2" key="2">
    <citation type="journal article" date="2015" name="Fish Shellfish Immunol.">
        <title>Early steps in the European eel (Anguilla anguilla)-Vibrio vulnificus interaction in the gills: Role of the RtxA13 toxin.</title>
        <authorList>
            <person name="Callol A."/>
            <person name="Pajuelo D."/>
            <person name="Ebbesson L."/>
            <person name="Teles M."/>
            <person name="MacKenzie S."/>
            <person name="Amaro C."/>
        </authorList>
    </citation>
    <scope>NUCLEOTIDE SEQUENCE</scope>
</reference>
<organism evidence="2">
    <name type="scientific">Anguilla anguilla</name>
    <name type="common">European freshwater eel</name>
    <name type="synonym">Muraena anguilla</name>
    <dbReference type="NCBI Taxonomy" id="7936"/>
    <lineage>
        <taxon>Eukaryota</taxon>
        <taxon>Metazoa</taxon>
        <taxon>Chordata</taxon>
        <taxon>Craniata</taxon>
        <taxon>Vertebrata</taxon>
        <taxon>Euteleostomi</taxon>
        <taxon>Actinopterygii</taxon>
        <taxon>Neopterygii</taxon>
        <taxon>Teleostei</taxon>
        <taxon>Anguilliformes</taxon>
        <taxon>Anguillidae</taxon>
        <taxon>Anguilla</taxon>
    </lineage>
</organism>
<evidence type="ECO:0000256" key="1">
    <source>
        <dbReference type="SAM" id="MobiDB-lite"/>
    </source>
</evidence>
<feature type="region of interest" description="Disordered" evidence="1">
    <location>
        <begin position="1"/>
        <end position="38"/>
    </location>
</feature>
<feature type="compositionally biased region" description="Polar residues" evidence="1">
    <location>
        <begin position="1"/>
        <end position="13"/>
    </location>
</feature>
<accession>A0A0E9QYX1</accession>
<name>A0A0E9QYX1_ANGAN</name>
<protein>
    <submittedName>
        <fullName evidence="2">Uncharacterized protein</fullName>
    </submittedName>
</protein>
<dbReference type="EMBL" id="GBXM01086431">
    <property type="protein sequence ID" value="JAH22146.1"/>
    <property type="molecule type" value="Transcribed_RNA"/>
</dbReference>
<reference evidence="2" key="1">
    <citation type="submission" date="2014-11" db="EMBL/GenBank/DDBJ databases">
        <authorList>
            <person name="Amaro Gonzalez C."/>
        </authorList>
    </citation>
    <scope>NUCLEOTIDE SEQUENCE</scope>
</reference>